<accession>A0ABD3R033</accession>
<organism evidence="4 5">
    <name type="scientific">Stephanodiscus triporus</name>
    <dbReference type="NCBI Taxonomy" id="2934178"/>
    <lineage>
        <taxon>Eukaryota</taxon>
        <taxon>Sar</taxon>
        <taxon>Stramenopiles</taxon>
        <taxon>Ochrophyta</taxon>
        <taxon>Bacillariophyta</taxon>
        <taxon>Coscinodiscophyceae</taxon>
        <taxon>Thalassiosirophycidae</taxon>
        <taxon>Stephanodiscales</taxon>
        <taxon>Stephanodiscaceae</taxon>
        <taxon>Stephanodiscus</taxon>
    </lineage>
</organism>
<feature type="region of interest" description="Disordered" evidence="3">
    <location>
        <begin position="252"/>
        <end position="273"/>
    </location>
</feature>
<reference evidence="4 5" key="1">
    <citation type="submission" date="2024-10" db="EMBL/GenBank/DDBJ databases">
        <title>Updated reference genomes for cyclostephanoid diatoms.</title>
        <authorList>
            <person name="Roberts W.R."/>
            <person name="Alverson A.J."/>
        </authorList>
    </citation>
    <scope>NUCLEOTIDE SEQUENCE [LARGE SCALE GENOMIC DNA]</scope>
    <source>
        <strain evidence="4 5">AJA276-08</strain>
    </source>
</reference>
<evidence type="ECO:0000256" key="1">
    <source>
        <dbReference type="ARBA" id="ARBA00022737"/>
    </source>
</evidence>
<proteinExistence type="predicted"/>
<feature type="region of interest" description="Disordered" evidence="3">
    <location>
        <begin position="108"/>
        <end position="139"/>
    </location>
</feature>
<evidence type="ECO:0000313" key="5">
    <source>
        <dbReference type="Proteomes" id="UP001530315"/>
    </source>
</evidence>
<protein>
    <submittedName>
        <fullName evidence="4">Uncharacterized protein</fullName>
    </submittedName>
</protein>
<evidence type="ECO:0000256" key="3">
    <source>
        <dbReference type="SAM" id="MobiDB-lite"/>
    </source>
</evidence>
<dbReference type="AlphaFoldDB" id="A0ABD3R033"/>
<feature type="region of interest" description="Disordered" evidence="3">
    <location>
        <begin position="167"/>
        <end position="216"/>
    </location>
</feature>
<keyword evidence="5" id="KW-1185">Reference proteome</keyword>
<sequence>MDTIGNDLSSGGQVLSQEELVEKRQRNGQCTTCGAKCFKKKVFKLEPITVPGLVLDGRCLTCFPQDPSMGEELVAACSSAEVSFATSSIAPKRSVSKGAFKSFRLVGDKSKGRRSTSGDMGGDMRGFRQSTSSCDNSSFGDAKDFRKSTSSCDNNLRSSHRLPSIEDEVYVDGGKDDGRKKKSVKGKTKRKSDRSKSPAEGESIGGSHRSLDSSGRQASFLKLRTRRPSSVFLEGIDLEGLLIDDDGDQNKLLDSNGSSKSLPSSNAAELTREERKALRSLNKKNTSFLEIVNIMMINSQSVPVQNEGLHMLSLCQDPDRELLAECASIGGFEVIVSAMGKCSKDAMAQTDACKVLFVASAHGKVLQIAMADAGCIEALAFAMNEFKDDNIVLEGCLLALSNLCIPESNAQDAIDARIVELTVNAMTKSVDMSGLQEHGCAILANLAVHQSARGRIRDSGGCDAIVMSMVVHLKDVGVQSEALIAVRNLCVKDDESKVLLAKSGAIDVIVQVMRDHKDEAIIQAYGSWALSAIGLNEDNQAYIGQNGVDVIIGSMRDHADDLNVQEKACQALWTLSVHPRNKGKMVAFGAIGVIVSTMRNLASEPSIQELGCGVLSNMAANDDSIKVQVVNSGALEVVVMAMVLHGEDEDVQGQAVALLYKLCIPENIKSMVDANVSPMMAIATSIPNCEQMASYVLTQLEST</sequence>
<dbReference type="Gene3D" id="1.25.10.10">
    <property type="entry name" value="Leucine-rich Repeat Variant"/>
    <property type="match status" value="2"/>
</dbReference>
<dbReference type="PANTHER" id="PTHR22895">
    <property type="entry name" value="ARMADILLO REPEAT-CONTAINING PROTEIN 6"/>
    <property type="match status" value="1"/>
</dbReference>
<dbReference type="EMBL" id="JALLAZ020000039">
    <property type="protein sequence ID" value="KAL3805221.1"/>
    <property type="molecule type" value="Genomic_DNA"/>
</dbReference>
<feature type="compositionally biased region" description="Basic residues" evidence="3">
    <location>
        <begin position="180"/>
        <end position="193"/>
    </location>
</feature>
<dbReference type="PANTHER" id="PTHR22895:SF0">
    <property type="entry name" value="ARMADILLO REPEAT-CONTAINING PROTEIN 6"/>
    <property type="match status" value="1"/>
</dbReference>
<feature type="compositionally biased region" description="Low complexity" evidence="3">
    <location>
        <begin position="255"/>
        <end position="265"/>
    </location>
</feature>
<feature type="compositionally biased region" description="Polar residues" evidence="3">
    <location>
        <begin position="128"/>
        <end position="139"/>
    </location>
</feature>
<dbReference type="InterPro" id="IPR016024">
    <property type="entry name" value="ARM-type_fold"/>
</dbReference>
<dbReference type="PROSITE" id="PS50176">
    <property type="entry name" value="ARM_REPEAT"/>
    <property type="match status" value="1"/>
</dbReference>
<feature type="repeat" description="ARM" evidence="2">
    <location>
        <begin position="589"/>
        <end position="633"/>
    </location>
</feature>
<comment type="caution">
    <text evidence="4">The sequence shown here is derived from an EMBL/GenBank/DDBJ whole genome shotgun (WGS) entry which is preliminary data.</text>
</comment>
<gene>
    <name evidence="4" type="ORF">ACHAW5_010209</name>
</gene>
<keyword evidence="1" id="KW-0677">Repeat</keyword>
<dbReference type="InterPro" id="IPR011989">
    <property type="entry name" value="ARM-like"/>
</dbReference>
<dbReference type="SMART" id="SM00185">
    <property type="entry name" value="ARM"/>
    <property type="match status" value="7"/>
</dbReference>
<dbReference type="Proteomes" id="UP001530315">
    <property type="component" value="Unassembled WGS sequence"/>
</dbReference>
<dbReference type="SUPFAM" id="SSF48371">
    <property type="entry name" value="ARM repeat"/>
    <property type="match status" value="2"/>
</dbReference>
<evidence type="ECO:0000256" key="2">
    <source>
        <dbReference type="PROSITE-ProRule" id="PRU00259"/>
    </source>
</evidence>
<evidence type="ECO:0000313" key="4">
    <source>
        <dbReference type="EMBL" id="KAL3805221.1"/>
    </source>
</evidence>
<dbReference type="InterPro" id="IPR000225">
    <property type="entry name" value="Armadillo"/>
</dbReference>
<name>A0ABD3R033_9STRA</name>